<evidence type="ECO:0000256" key="5">
    <source>
        <dbReference type="ARBA" id="ARBA00022723"/>
    </source>
</evidence>
<dbReference type="Pfam" id="PF00702">
    <property type="entry name" value="Hydrolase"/>
    <property type="match status" value="1"/>
</dbReference>
<dbReference type="InterPro" id="IPR006121">
    <property type="entry name" value="HMA_dom"/>
</dbReference>
<dbReference type="CDD" id="cd02094">
    <property type="entry name" value="P-type_ATPase_Cu-like"/>
    <property type="match status" value="1"/>
</dbReference>
<dbReference type="InterPro" id="IPR008250">
    <property type="entry name" value="ATPase_P-typ_transduc_dom_A_sf"/>
</dbReference>
<dbReference type="PRINTS" id="PR00119">
    <property type="entry name" value="CATATPASE"/>
</dbReference>
<keyword evidence="7" id="KW-0406">Ion transport</keyword>
<keyword evidence="12 14" id="KW-0472">Membrane</keyword>
<comment type="similarity">
    <text evidence="2 14">Belongs to the cation transport ATPase (P-type) (TC 3.A.3) family. Type IB subfamily.</text>
</comment>
<dbReference type="GO" id="GO:0016887">
    <property type="term" value="F:ATP hydrolysis activity"/>
    <property type="evidence" value="ECO:0007669"/>
    <property type="project" value="InterPro"/>
</dbReference>
<dbReference type="InterPro" id="IPR017969">
    <property type="entry name" value="Heavy-metal-associated_CS"/>
</dbReference>
<feature type="transmembrane region" description="Helical" evidence="14">
    <location>
        <begin position="720"/>
        <end position="742"/>
    </location>
</feature>
<dbReference type="RefSeq" id="WP_002851057.1">
    <property type="nucleotide sequence ID" value="NZ_ADKM02000095.1"/>
</dbReference>
<dbReference type="InterPro" id="IPR036412">
    <property type="entry name" value="HAD-like_sf"/>
</dbReference>
<dbReference type="InterPro" id="IPR023214">
    <property type="entry name" value="HAD_sf"/>
</dbReference>
<evidence type="ECO:0000256" key="4">
    <source>
        <dbReference type="ARBA" id="ARBA00022692"/>
    </source>
</evidence>
<keyword evidence="16" id="KW-0378">Hydrolase</keyword>
<dbReference type="GO" id="GO:0043682">
    <property type="term" value="F:P-type divalent copper transporter activity"/>
    <property type="evidence" value="ECO:0007669"/>
    <property type="project" value="TreeGrafter"/>
</dbReference>
<feature type="transmembrane region" description="Helical" evidence="14">
    <location>
        <begin position="384"/>
        <end position="405"/>
    </location>
</feature>
<evidence type="ECO:0000256" key="14">
    <source>
        <dbReference type="RuleBase" id="RU362081"/>
    </source>
</evidence>
<dbReference type="PANTHER" id="PTHR43520:SF8">
    <property type="entry name" value="P-TYPE CU(+) TRANSPORTER"/>
    <property type="match status" value="1"/>
</dbReference>
<dbReference type="InterPro" id="IPR059000">
    <property type="entry name" value="ATPase_P-type_domA"/>
</dbReference>
<dbReference type="eggNOG" id="COG2217">
    <property type="taxonomic scope" value="Bacteria"/>
</dbReference>
<comment type="caution">
    <text evidence="16">The sequence shown here is derived from an EMBL/GenBank/DDBJ whole genome shotgun (WGS) entry which is preliminary data.</text>
</comment>
<sequence>MEQYNVTGMSCAACSARVEKAVAAVDGVTACSVSLLTNSMGVEGSASPESIIKAVEDAGYGASRKGAKSAPAEEDTLADRETPKLKKRLTASLCLLIPLMYVSMGHMMWGFPLPAFFEGNHLAMGLFEMIFAAAVMVINQKFFVSGFKGLVHRSPNMDTLVAMGSGVSFLWSVFVLFAMTRAVTDGDTDKTEELMMNFYFESAAMILTLITVGKLLEARSKGKTTDALKGLMKLTPKTAAVERDGKEVVMPIENVQVGDIFVVRPGESIPVDGVVIEGESAVNEAALTGESIPADKQAGSHVSAATINQTGFLRCRAQRVGEDTTLAQIIKMVSDAAATKAPIAKIADRVSGIFVPTVIGIAAITLVIWLAVGQTAGYALARAISVLVISCPCALGLATPVAIMVGSGMGAKNGVLFKTAVSLEETGRVQIVALDKTGTVTKGEPAVTDVIPADGISESELLIAAASLEAMSEHPLAGAVMRYCEENSVKAETVSDFKALSGSGLRGRFGGAELYGGNLALIEKYCTVSGELKSKAEALAGEGKTPLFFAKGGKILGMIAAADQLKDESAEAIRQLKNMGLSVVMLTGDNARTAEAVGRQAGVDRVIAGVLPNGKESVIRKLQAVGRVAMVGDGINDAPALTRADMGIAIGAGADVAVDAADVVLVNSRLTDVPAAIRLSCMTLRSIHQNLFWAFIYNVIGIPLAAGAFIKLFGWELQPMFGAAAMSLSSFTVVTNALRLNLKDIFSPARDKARNCVVLPDDLAPEQKSETYTMRINGMMCPHCEATVRKALEAFDEVAEAVCDFKAGTAVLTLYSPIRDLAAMEDAVTKKGYEVIKEV</sequence>
<dbReference type="NCBIfam" id="TIGR01494">
    <property type="entry name" value="ATPase_P-type"/>
    <property type="match status" value="1"/>
</dbReference>
<dbReference type="Gene3D" id="3.40.1110.10">
    <property type="entry name" value="Calcium-transporting ATPase, cytoplasmic domain N"/>
    <property type="match status" value="1"/>
</dbReference>
<dbReference type="Gene3D" id="3.40.50.1000">
    <property type="entry name" value="HAD superfamily/HAD-like"/>
    <property type="match status" value="1"/>
</dbReference>
<keyword evidence="8 14" id="KW-0067">ATP-binding</keyword>
<feature type="domain" description="HMA" evidence="15">
    <location>
        <begin position="1"/>
        <end position="63"/>
    </location>
</feature>
<evidence type="ECO:0000256" key="6">
    <source>
        <dbReference type="ARBA" id="ARBA00022741"/>
    </source>
</evidence>
<dbReference type="EC" id="7.2.2.8" evidence="3"/>
<dbReference type="GO" id="GO:0005507">
    <property type="term" value="F:copper ion binding"/>
    <property type="evidence" value="ECO:0007669"/>
    <property type="project" value="TreeGrafter"/>
</dbReference>
<dbReference type="Gene3D" id="2.70.150.10">
    <property type="entry name" value="Calcium-transporting ATPase, cytoplasmic transduction domain A"/>
    <property type="match status" value="1"/>
</dbReference>
<dbReference type="FunFam" id="2.70.150.10:FF:000002">
    <property type="entry name" value="Copper-transporting ATPase 1, putative"/>
    <property type="match status" value="1"/>
</dbReference>
<feature type="transmembrane region" description="Helical" evidence="14">
    <location>
        <begin position="89"/>
        <end position="109"/>
    </location>
</feature>
<dbReference type="SFLD" id="SFLDG00002">
    <property type="entry name" value="C1.7:_P-type_atpase_like"/>
    <property type="match status" value="1"/>
</dbReference>
<dbReference type="PROSITE" id="PS01047">
    <property type="entry name" value="HMA_1"/>
    <property type="match status" value="1"/>
</dbReference>
<dbReference type="SFLD" id="SFLDS00003">
    <property type="entry name" value="Haloacid_Dehalogenase"/>
    <property type="match status" value="1"/>
</dbReference>
<dbReference type="InterPro" id="IPR044492">
    <property type="entry name" value="P_typ_ATPase_HD_dom"/>
</dbReference>
<dbReference type="InterPro" id="IPR018303">
    <property type="entry name" value="ATPase_P-typ_P_site"/>
</dbReference>
<feature type="transmembrane region" description="Helical" evidence="14">
    <location>
        <begin position="691"/>
        <end position="714"/>
    </location>
</feature>
<dbReference type="InterPro" id="IPR001757">
    <property type="entry name" value="P_typ_ATPase"/>
</dbReference>
<dbReference type="OrthoDB" id="9813266at2"/>
<dbReference type="GO" id="GO:0140581">
    <property type="term" value="F:P-type monovalent copper transporter activity"/>
    <property type="evidence" value="ECO:0007669"/>
    <property type="project" value="UniProtKB-EC"/>
</dbReference>
<dbReference type="CDD" id="cd00371">
    <property type="entry name" value="HMA"/>
    <property type="match status" value="2"/>
</dbReference>
<keyword evidence="9" id="KW-1278">Translocase</keyword>
<dbReference type="STRING" id="246199.CUS_5991"/>
<keyword evidence="11" id="KW-0186">Copper</keyword>
<dbReference type="PRINTS" id="PR00943">
    <property type="entry name" value="CUATPASE"/>
</dbReference>
<dbReference type="SUPFAM" id="SSF55008">
    <property type="entry name" value="HMA, heavy metal-associated domain"/>
    <property type="match status" value="2"/>
</dbReference>
<evidence type="ECO:0000256" key="7">
    <source>
        <dbReference type="ARBA" id="ARBA00022796"/>
    </source>
</evidence>
<evidence type="ECO:0000313" key="17">
    <source>
        <dbReference type="Proteomes" id="UP000004259"/>
    </source>
</evidence>
<comment type="subcellular location">
    <subcellularLocation>
        <location evidence="1">Cell membrane</location>
        <topology evidence="1">Multi-pass membrane protein</topology>
    </subcellularLocation>
</comment>
<keyword evidence="6 14" id="KW-0547">Nucleotide-binding</keyword>
<dbReference type="Gene3D" id="3.30.70.100">
    <property type="match status" value="2"/>
</dbReference>
<dbReference type="GO" id="GO:0055070">
    <property type="term" value="P:copper ion homeostasis"/>
    <property type="evidence" value="ECO:0007669"/>
    <property type="project" value="TreeGrafter"/>
</dbReference>
<dbReference type="GO" id="GO:0005886">
    <property type="term" value="C:plasma membrane"/>
    <property type="evidence" value="ECO:0007669"/>
    <property type="project" value="UniProtKB-SubCell"/>
</dbReference>
<dbReference type="PROSITE" id="PS50846">
    <property type="entry name" value="HMA_2"/>
    <property type="match status" value="2"/>
</dbReference>
<evidence type="ECO:0000256" key="3">
    <source>
        <dbReference type="ARBA" id="ARBA00012517"/>
    </source>
</evidence>
<feature type="transmembrane region" description="Helical" evidence="14">
    <location>
        <begin position="121"/>
        <end position="139"/>
    </location>
</feature>
<dbReference type="AlphaFoldDB" id="E9SE81"/>
<evidence type="ECO:0000313" key="16">
    <source>
        <dbReference type="EMBL" id="EGC02392.1"/>
    </source>
</evidence>
<evidence type="ECO:0000256" key="12">
    <source>
        <dbReference type="ARBA" id="ARBA00023136"/>
    </source>
</evidence>
<dbReference type="SFLD" id="SFLDF00027">
    <property type="entry name" value="p-type_atpase"/>
    <property type="match status" value="1"/>
</dbReference>
<feature type="transmembrane region" description="Helical" evidence="14">
    <location>
        <begin position="350"/>
        <end position="372"/>
    </location>
</feature>
<dbReference type="SUPFAM" id="SSF81653">
    <property type="entry name" value="Calcium ATPase, transduction domain A"/>
    <property type="match status" value="1"/>
</dbReference>
<gene>
    <name evidence="16" type="ORF">CUS_5991</name>
</gene>
<dbReference type="PANTHER" id="PTHR43520">
    <property type="entry name" value="ATP7, ISOFORM B"/>
    <property type="match status" value="1"/>
</dbReference>
<feature type="domain" description="HMA" evidence="15">
    <location>
        <begin position="770"/>
        <end position="836"/>
    </location>
</feature>
<accession>E9SE81</accession>
<evidence type="ECO:0000256" key="2">
    <source>
        <dbReference type="ARBA" id="ARBA00006024"/>
    </source>
</evidence>
<dbReference type="NCBIfam" id="TIGR01511">
    <property type="entry name" value="ATPase-IB1_Cu"/>
    <property type="match status" value="1"/>
</dbReference>
<evidence type="ECO:0000256" key="10">
    <source>
        <dbReference type="ARBA" id="ARBA00022989"/>
    </source>
</evidence>
<keyword evidence="10 14" id="KW-1133">Transmembrane helix</keyword>
<proteinExistence type="inferred from homology"/>
<dbReference type="EMBL" id="ADKM02000095">
    <property type="protein sequence ID" value="EGC02392.1"/>
    <property type="molecule type" value="Genomic_DNA"/>
</dbReference>
<dbReference type="InterPro" id="IPR023299">
    <property type="entry name" value="ATPase_P-typ_cyto_dom_N"/>
</dbReference>
<dbReference type="SUPFAM" id="SSF81665">
    <property type="entry name" value="Calcium ATPase, transmembrane domain M"/>
    <property type="match status" value="1"/>
</dbReference>
<dbReference type="Pfam" id="PF00122">
    <property type="entry name" value="E1-E2_ATPase"/>
    <property type="match status" value="1"/>
</dbReference>
<dbReference type="SUPFAM" id="SSF56784">
    <property type="entry name" value="HAD-like"/>
    <property type="match status" value="1"/>
</dbReference>
<evidence type="ECO:0000256" key="8">
    <source>
        <dbReference type="ARBA" id="ARBA00022840"/>
    </source>
</evidence>
<evidence type="ECO:0000256" key="9">
    <source>
        <dbReference type="ARBA" id="ARBA00022967"/>
    </source>
</evidence>
<evidence type="ECO:0000259" key="15">
    <source>
        <dbReference type="PROSITE" id="PS50846"/>
    </source>
</evidence>
<dbReference type="InterPro" id="IPR036163">
    <property type="entry name" value="HMA_dom_sf"/>
</dbReference>
<keyword evidence="4 14" id="KW-0812">Transmembrane</keyword>
<dbReference type="Proteomes" id="UP000004259">
    <property type="component" value="Unassembled WGS sequence"/>
</dbReference>
<name>E9SE81_RUMAL</name>
<evidence type="ECO:0000256" key="1">
    <source>
        <dbReference type="ARBA" id="ARBA00004651"/>
    </source>
</evidence>
<dbReference type="InterPro" id="IPR027256">
    <property type="entry name" value="P-typ_ATPase_IB"/>
</dbReference>
<organism evidence="16 17">
    <name type="scientific">Ruminococcus albus 8</name>
    <dbReference type="NCBI Taxonomy" id="246199"/>
    <lineage>
        <taxon>Bacteria</taxon>
        <taxon>Bacillati</taxon>
        <taxon>Bacillota</taxon>
        <taxon>Clostridia</taxon>
        <taxon>Eubacteriales</taxon>
        <taxon>Oscillospiraceae</taxon>
        <taxon>Ruminococcus</taxon>
    </lineage>
</organism>
<keyword evidence="14" id="KW-1003">Cell membrane</keyword>
<protein>
    <recommendedName>
        <fullName evidence="3">P-type Cu(+) transporter</fullName>
        <ecNumber evidence="3">7.2.2.8</ecNumber>
    </recommendedName>
</protein>
<dbReference type="NCBIfam" id="TIGR01525">
    <property type="entry name" value="ATPase-IB_hvy"/>
    <property type="match status" value="1"/>
</dbReference>
<evidence type="ECO:0000256" key="11">
    <source>
        <dbReference type="ARBA" id="ARBA00023008"/>
    </source>
</evidence>
<dbReference type="PROSITE" id="PS00154">
    <property type="entry name" value="ATPASE_E1_E2"/>
    <property type="match status" value="1"/>
</dbReference>
<dbReference type="Pfam" id="PF00403">
    <property type="entry name" value="HMA"/>
    <property type="match status" value="2"/>
</dbReference>
<keyword evidence="5 14" id="KW-0479">Metal-binding</keyword>
<keyword evidence="7" id="KW-0187">Copper transport</keyword>
<reference evidence="16 17" key="1">
    <citation type="submission" date="2011-02" db="EMBL/GenBank/DDBJ databases">
        <authorList>
            <person name="Nelson K.E."/>
            <person name="Sutton G."/>
            <person name="Torralba M."/>
            <person name="Durkin S."/>
            <person name="Harkins D."/>
            <person name="Montgomery R."/>
            <person name="Ziemer C."/>
            <person name="Klaassens E."/>
            <person name="Ocuiv P."/>
            <person name="Morrison M."/>
        </authorList>
    </citation>
    <scope>NUCLEOTIDE SEQUENCE [LARGE SCALE GENOMIC DNA]</scope>
    <source>
        <strain evidence="16 17">8</strain>
    </source>
</reference>
<keyword evidence="17" id="KW-1185">Reference proteome</keyword>
<evidence type="ECO:0000256" key="13">
    <source>
        <dbReference type="ARBA" id="ARBA00049289"/>
    </source>
</evidence>
<feature type="transmembrane region" description="Helical" evidence="14">
    <location>
        <begin position="160"/>
        <end position="178"/>
    </location>
</feature>
<feature type="transmembrane region" description="Helical" evidence="14">
    <location>
        <begin position="198"/>
        <end position="216"/>
    </location>
</feature>
<dbReference type="InterPro" id="IPR023298">
    <property type="entry name" value="ATPase_P-typ_TM_dom_sf"/>
</dbReference>
<comment type="catalytic activity">
    <reaction evidence="13">
        <text>Cu(+)(in) + ATP + H2O = Cu(+)(out) + ADP + phosphate + H(+)</text>
        <dbReference type="Rhea" id="RHEA:25792"/>
        <dbReference type="ChEBI" id="CHEBI:15377"/>
        <dbReference type="ChEBI" id="CHEBI:15378"/>
        <dbReference type="ChEBI" id="CHEBI:30616"/>
        <dbReference type="ChEBI" id="CHEBI:43474"/>
        <dbReference type="ChEBI" id="CHEBI:49552"/>
        <dbReference type="ChEBI" id="CHEBI:456216"/>
        <dbReference type="EC" id="7.2.2.8"/>
    </reaction>
</comment>
<keyword evidence="7" id="KW-0813">Transport</keyword>
<dbReference type="GO" id="GO:0005524">
    <property type="term" value="F:ATP binding"/>
    <property type="evidence" value="ECO:0007669"/>
    <property type="project" value="UniProtKB-UniRule"/>
</dbReference>